<evidence type="ECO:0000256" key="8">
    <source>
        <dbReference type="ARBA" id="ARBA00023239"/>
    </source>
</evidence>
<comment type="caution">
    <text evidence="11">The sequence shown here is derived from an EMBL/GenBank/DDBJ whole genome shotgun (WGS) entry which is preliminary data.</text>
</comment>
<dbReference type="PANTHER" id="PTHR30272">
    <property type="entry name" value="3-HYDROXYACYL-[ACYL-CARRIER-PROTEIN] DEHYDRATASE"/>
    <property type="match status" value="1"/>
</dbReference>
<evidence type="ECO:0000256" key="4">
    <source>
        <dbReference type="ARBA" id="ARBA00022490"/>
    </source>
</evidence>
<dbReference type="SUPFAM" id="SSF54637">
    <property type="entry name" value="Thioesterase/thiol ester dehydrase-isomerase"/>
    <property type="match status" value="1"/>
</dbReference>
<dbReference type="Proteomes" id="UP001595843">
    <property type="component" value="Unassembled WGS sequence"/>
</dbReference>
<keyword evidence="5 10" id="KW-0444">Lipid biosynthesis</keyword>
<evidence type="ECO:0000256" key="5">
    <source>
        <dbReference type="ARBA" id="ARBA00022516"/>
    </source>
</evidence>
<dbReference type="RefSeq" id="WP_380705209.1">
    <property type="nucleotide sequence ID" value="NZ_JBHSAP010000015.1"/>
</dbReference>
<evidence type="ECO:0000256" key="10">
    <source>
        <dbReference type="HAMAP-Rule" id="MF_00406"/>
    </source>
</evidence>
<evidence type="ECO:0000256" key="9">
    <source>
        <dbReference type="ARBA" id="ARBA00025049"/>
    </source>
</evidence>
<evidence type="ECO:0000313" key="11">
    <source>
        <dbReference type="EMBL" id="MFC4077392.1"/>
    </source>
</evidence>
<evidence type="ECO:0000256" key="3">
    <source>
        <dbReference type="ARBA" id="ARBA00009174"/>
    </source>
</evidence>
<dbReference type="InterPro" id="IPR013114">
    <property type="entry name" value="FabA_FabZ"/>
</dbReference>
<dbReference type="EMBL" id="JBHSAP010000015">
    <property type="protein sequence ID" value="MFC4077392.1"/>
    <property type="molecule type" value="Genomic_DNA"/>
</dbReference>
<comment type="subcellular location">
    <subcellularLocation>
        <location evidence="2 10">Cytoplasm</location>
    </subcellularLocation>
</comment>
<evidence type="ECO:0000256" key="6">
    <source>
        <dbReference type="ARBA" id="ARBA00022556"/>
    </source>
</evidence>
<sequence length="144" mass="15846">MEMDINQLQEVIPHRYPFLLVDRILECEYGKRAVGLKNVTMNEPFFQGHFPGHPVMPGVLIVEALAQVGACAVLGLEENRGKLAFFAGIEGFRFRGQVKPGDTLTLEVEMTRLRATMGKGKATAKVDGQVVAEGELLFAISKTE</sequence>
<evidence type="ECO:0000256" key="2">
    <source>
        <dbReference type="ARBA" id="ARBA00004496"/>
    </source>
</evidence>
<dbReference type="Gene3D" id="3.10.129.10">
    <property type="entry name" value="Hotdog Thioesterase"/>
    <property type="match status" value="1"/>
</dbReference>
<accession>A0ABV8JHJ7</accession>
<keyword evidence="4 10" id="KW-0963">Cytoplasm</keyword>
<gene>
    <name evidence="10 11" type="primary">fabZ</name>
    <name evidence="11" type="ORF">ACFOUO_11335</name>
</gene>
<keyword evidence="8 10" id="KW-0456">Lyase</keyword>
<comment type="similarity">
    <text evidence="3 10">Belongs to the thioester dehydratase family. FabZ subfamily.</text>
</comment>
<keyword evidence="7 10" id="KW-0443">Lipid metabolism</keyword>
<dbReference type="NCBIfam" id="NF000582">
    <property type="entry name" value="PRK00006.1"/>
    <property type="match status" value="1"/>
</dbReference>
<dbReference type="Pfam" id="PF07977">
    <property type="entry name" value="FabA"/>
    <property type="match status" value="1"/>
</dbReference>
<name>A0ABV8JHJ7_9BACL</name>
<dbReference type="PANTHER" id="PTHR30272:SF1">
    <property type="entry name" value="3-HYDROXYACYL-[ACYL-CARRIER-PROTEIN] DEHYDRATASE"/>
    <property type="match status" value="1"/>
</dbReference>
<dbReference type="EC" id="4.2.1.59" evidence="10"/>
<dbReference type="CDD" id="cd01288">
    <property type="entry name" value="FabZ"/>
    <property type="match status" value="1"/>
</dbReference>
<proteinExistence type="inferred from homology"/>
<dbReference type="NCBIfam" id="TIGR01750">
    <property type="entry name" value="fabZ"/>
    <property type="match status" value="1"/>
</dbReference>
<comment type="catalytic activity">
    <reaction evidence="1 10">
        <text>a (3R)-hydroxyacyl-[ACP] = a (2E)-enoyl-[ACP] + H2O</text>
        <dbReference type="Rhea" id="RHEA:13097"/>
        <dbReference type="Rhea" id="RHEA-COMP:9925"/>
        <dbReference type="Rhea" id="RHEA-COMP:9945"/>
        <dbReference type="ChEBI" id="CHEBI:15377"/>
        <dbReference type="ChEBI" id="CHEBI:78784"/>
        <dbReference type="ChEBI" id="CHEBI:78827"/>
        <dbReference type="EC" id="4.2.1.59"/>
    </reaction>
</comment>
<keyword evidence="12" id="KW-1185">Reference proteome</keyword>
<dbReference type="HAMAP" id="MF_00406">
    <property type="entry name" value="FabZ"/>
    <property type="match status" value="1"/>
</dbReference>
<comment type="function">
    <text evidence="9 10">Involved in unsaturated fatty acids biosynthesis. Catalyzes the dehydration of short chain beta-hydroxyacyl-ACPs and long chain saturated and unsaturated beta-hydroxyacyl-ACPs.</text>
</comment>
<evidence type="ECO:0000256" key="7">
    <source>
        <dbReference type="ARBA" id="ARBA00023098"/>
    </source>
</evidence>
<dbReference type="InterPro" id="IPR010084">
    <property type="entry name" value="FabZ"/>
</dbReference>
<organism evidence="11 12">
    <name type="scientific">Salinithrix halophila</name>
    <dbReference type="NCBI Taxonomy" id="1485204"/>
    <lineage>
        <taxon>Bacteria</taxon>
        <taxon>Bacillati</taxon>
        <taxon>Bacillota</taxon>
        <taxon>Bacilli</taxon>
        <taxon>Bacillales</taxon>
        <taxon>Thermoactinomycetaceae</taxon>
        <taxon>Salinithrix</taxon>
    </lineage>
</organism>
<dbReference type="GO" id="GO:0019171">
    <property type="term" value="F:(3R)-hydroxyacyl-[acyl-carrier-protein] dehydratase activity"/>
    <property type="evidence" value="ECO:0007669"/>
    <property type="project" value="UniProtKB-EC"/>
</dbReference>
<protein>
    <recommendedName>
        <fullName evidence="10">3-hydroxyacyl-[acyl-carrier-protein] dehydratase FabZ</fullName>
        <ecNumber evidence="10">4.2.1.59</ecNumber>
    </recommendedName>
    <alternativeName>
        <fullName evidence="10">(3R)-hydroxymyristoyl-[acyl-carrier-protein] dehydratase</fullName>
        <shortName evidence="10">(3R)-hydroxymyristoyl-ACP dehydrase</shortName>
    </alternativeName>
    <alternativeName>
        <fullName evidence="10">Beta-hydroxyacyl-ACP dehydratase</fullName>
    </alternativeName>
</protein>
<reference evidence="12" key="1">
    <citation type="journal article" date="2019" name="Int. J. Syst. Evol. Microbiol.">
        <title>The Global Catalogue of Microorganisms (GCM) 10K type strain sequencing project: providing services to taxonomists for standard genome sequencing and annotation.</title>
        <authorList>
            <consortium name="The Broad Institute Genomics Platform"/>
            <consortium name="The Broad Institute Genome Sequencing Center for Infectious Disease"/>
            <person name="Wu L."/>
            <person name="Ma J."/>
        </authorList>
    </citation>
    <scope>NUCLEOTIDE SEQUENCE [LARGE SCALE GENOMIC DNA]</scope>
    <source>
        <strain evidence="12">IBRC-M 10813</strain>
    </source>
</reference>
<dbReference type="InterPro" id="IPR029069">
    <property type="entry name" value="HotDog_dom_sf"/>
</dbReference>
<keyword evidence="6 10" id="KW-0441">Lipid A biosynthesis</keyword>
<evidence type="ECO:0000313" key="12">
    <source>
        <dbReference type="Proteomes" id="UP001595843"/>
    </source>
</evidence>
<evidence type="ECO:0000256" key="1">
    <source>
        <dbReference type="ARBA" id="ARBA00001055"/>
    </source>
</evidence>
<feature type="active site" evidence="10">
    <location>
        <position position="49"/>
    </location>
</feature>